<keyword evidence="3 4" id="KW-0067">ATP-binding</keyword>
<evidence type="ECO:0000256" key="1">
    <source>
        <dbReference type="ARBA" id="ARBA00010638"/>
    </source>
</evidence>
<name>A0A967ECP8_9PROT</name>
<dbReference type="GO" id="GO:0005524">
    <property type="term" value="F:ATP binding"/>
    <property type="evidence" value="ECO:0007669"/>
    <property type="project" value="UniProtKB-KW"/>
</dbReference>
<evidence type="ECO:0000313" key="7">
    <source>
        <dbReference type="Proteomes" id="UP000597459"/>
    </source>
</evidence>
<evidence type="ECO:0000256" key="4">
    <source>
        <dbReference type="PIRSR" id="PIRSR006806-1"/>
    </source>
</evidence>
<organism evidence="6 7">
    <name type="scientific">Acetobacter estunensis</name>
    <dbReference type="NCBI Taxonomy" id="104097"/>
    <lineage>
        <taxon>Bacteria</taxon>
        <taxon>Pseudomonadati</taxon>
        <taxon>Pseudomonadota</taxon>
        <taxon>Alphaproteobacteria</taxon>
        <taxon>Acetobacterales</taxon>
        <taxon>Acetobacteraceae</taxon>
        <taxon>Acetobacter</taxon>
    </lineage>
</organism>
<dbReference type="GO" id="GO:0009396">
    <property type="term" value="P:folic acid-containing compound biosynthetic process"/>
    <property type="evidence" value="ECO:0007669"/>
    <property type="project" value="TreeGrafter"/>
</dbReference>
<dbReference type="PANTHER" id="PTHR23407">
    <property type="entry name" value="ATPASE INHIBITOR/5-FORMYLTETRAHYDROFOLATE CYCLO-LIGASE"/>
    <property type="match status" value="1"/>
</dbReference>
<keyword evidence="2 4" id="KW-0547">Nucleotide-binding</keyword>
<comment type="similarity">
    <text evidence="1 5">Belongs to the 5-formyltetrahydrofolate cyclo-ligase family.</text>
</comment>
<dbReference type="Proteomes" id="UP000597459">
    <property type="component" value="Unassembled WGS sequence"/>
</dbReference>
<dbReference type="GO" id="GO:0035999">
    <property type="term" value="P:tetrahydrofolate interconversion"/>
    <property type="evidence" value="ECO:0007669"/>
    <property type="project" value="TreeGrafter"/>
</dbReference>
<evidence type="ECO:0000256" key="5">
    <source>
        <dbReference type="RuleBase" id="RU361279"/>
    </source>
</evidence>
<dbReference type="NCBIfam" id="TIGR02727">
    <property type="entry name" value="MTHFS_bact"/>
    <property type="match status" value="1"/>
</dbReference>
<dbReference type="InterPro" id="IPR024185">
    <property type="entry name" value="FTHF_cligase-like_sf"/>
</dbReference>
<dbReference type="SUPFAM" id="SSF100950">
    <property type="entry name" value="NagB/RpiA/CoA transferase-like"/>
    <property type="match status" value="1"/>
</dbReference>
<dbReference type="GO" id="GO:0046872">
    <property type="term" value="F:metal ion binding"/>
    <property type="evidence" value="ECO:0007669"/>
    <property type="project" value="UniProtKB-KW"/>
</dbReference>
<dbReference type="Gene3D" id="3.40.50.10420">
    <property type="entry name" value="NagB/RpiA/CoA transferase-like"/>
    <property type="match status" value="1"/>
</dbReference>
<dbReference type="RefSeq" id="WP_166313292.1">
    <property type="nucleotide sequence ID" value="NZ_WOTH01000005.1"/>
</dbReference>
<sequence length="187" mass="20498">MHDTPDIAAVKQRLRLRLAAARGVEADVSGILCARLLDAVESQEGERVACVWPLPGEVDLRPLCGSLHARGREILLPETTPKGTPLVFRQWMPGQPMKEGRFGTLYPDGPVEKPDLILVPLLAFDRRGHRLGYGGGYYDRTLAAFPHALPVGYAASWQEVEEVPTGPHDVPLPMIVTERETVFSGQG</sequence>
<keyword evidence="5" id="KW-0460">Magnesium</keyword>
<reference evidence="6" key="1">
    <citation type="submission" date="2019-11" db="EMBL/GenBank/DDBJ databases">
        <title>Description of new Acetobacter species.</title>
        <authorList>
            <person name="Cleenwerck I."/>
            <person name="Sombolestani A.S."/>
        </authorList>
    </citation>
    <scope>NUCLEOTIDE SEQUENCE</scope>
    <source>
        <strain evidence="6">LMG 1626</strain>
    </source>
</reference>
<evidence type="ECO:0000256" key="3">
    <source>
        <dbReference type="ARBA" id="ARBA00022840"/>
    </source>
</evidence>
<evidence type="ECO:0000313" key="6">
    <source>
        <dbReference type="EMBL" id="NHO53155.1"/>
    </source>
</evidence>
<comment type="cofactor">
    <cofactor evidence="5">
        <name>Mg(2+)</name>
        <dbReference type="ChEBI" id="CHEBI:18420"/>
    </cofactor>
</comment>
<feature type="binding site" evidence="4">
    <location>
        <begin position="130"/>
        <end position="138"/>
    </location>
    <ligand>
        <name>ATP</name>
        <dbReference type="ChEBI" id="CHEBI:30616"/>
    </ligand>
</feature>
<gene>
    <name evidence="6" type="ORF">GOB87_04165</name>
</gene>
<dbReference type="InterPro" id="IPR037171">
    <property type="entry name" value="NagB/RpiA_transferase-like"/>
</dbReference>
<dbReference type="PIRSF" id="PIRSF006806">
    <property type="entry name" value="FTHF_cligase"/>
    <property type="match status" value="1"/>
</dbReference>
<keyword evidence="5" id="KW-0479">Metal-binding</keyword>
<dbReference type="InterPro" id="IPR002698">
    <property type="entry name" value="FTHF_cligase"/>
</dbReference>
<accession>A0A967ECP8</accession>
<proteinExistence type="inferred from homology"/>
<keyword evidence="6" id="KW-0436">Ligase</keyword>
<dbReference type="GO" id="GO:0030272">
    <property type="term" value="F:5-formyltetrahydrofolate cyclo-ligase activity"/>
    <property type="evidence" value="ECO:0007669"/>
    <property type="project" value="UniProtKB-EC"/>
</dbReference>
<comment type="caution">
    <text evidence="6">The sequence shown here is derived from an EMBL/GenBank/DDBJ whole genome shotgun (WGS) entry which is preliminary data.</text>
</comment>
<dbReference type="EC" id="6.3.3.2" evidence="5"/>
<dbReference type="PANTHER" id="PTHR23407:SF1">
    <property type="entry name" value="5-FORMYLTETRAHYDROFOLATE CYCLO-LIGASE"/>
    <property type="match status" value="1"/>
</dbReference>
<comment type="catalytic activity">
    <reaction evidence="5">
        <text>(6S)-5-formyl-5,6,7,8-tetrahydrofolate + ATP = (6R)-5,10-methenyltetrahydrofolate + ADP + phosphate</text>
        <dbReference type="Rhea" id="RHEA:10488"/>
        <dbReference type="ChEBI" id="CHEBI:30616"/>
        <dbReference type="ChEBI" id="CHEBI:43474"/>
        <dbReference type="ChEBI" id="CHEBI:57455"/>
        <dbReference type="ChEBI" id="CHEBI:57457"/>
        <dbReference type="ChEBI" id="CHEBI:456216"/>
        <dbReference type="EC" id="6.3.3.2"/>
    </reaction>
</comment>
<dbReference type="AlphaFoldDB" id="A0A967ECP8"/>
<keyword evidence="7" id="KW-1185">Reference proteome</keyword>
<feature type="binding site" evidence="4">
    <location>
        <position position="57"/>
    </location>
    <ligand>
        <name>substrate</name>
    </ligand>
</feature>
<dbReference type="EMBL" id="WOTH01000005">
    <property type="protein sequence ID" value="NHO53155.1"/>
    <property type="molecule type" value="Genomic_DNA"/>
</dbReference>
<protein>
    <recommendedName>
        <fullName evidence="5">5-formyltetrahydrofolate cyclo-ligase</fullName>
        <ecNumber evidence="5">6.3.3.2</ecNumber>
    </recommendedName>
</protein>
<evidence type="ECO:0000256" key="2">
    <source>
        <dbReference type="ARBA" id="ARBA00022741"/>
    </source>
</evidence>
<dbReference type="Pfam" id="PF01812">
    <property type="entry name" value="5-FTHF_cyc-lig"/>
    <property type="match status" value="1"/>
</dbReference>